<feature type="chain" id="PRO_5015349372" evidence="1">
    <location>
        <begin position="27"/>
        <end position="719"/>
    </location>
</feature>
<dbReference type="OrthoDB" id="7058362at2"/>
<dbReference type="Proteomes" id="UP000245081">
    <property type="component" value="Unassembled WGS sequence"/>
</dbReference>
<proteinExistence type="predicted"/>
<reference evidence="2 3" key="1">
    <citation type="journal article" date="2018" name="Environ. Microbiol.">
        <title>Isolation and genomic characterization of Novimethylophilus kurashikiensis gen. nov. sp. nov., a new lanthanide-dependent methylotrophic species of Methylophilaceae.</title>
        <authorList>
            <person name="Lv H."/>
            <person name="Sahin N."/>
            <person name="Tani A."/>
        </authorList>
    </citation>
    <scope>NUCLEOTIDE SEQUENCE [LARGE SCALE GENOMIC DNA]</scope>
    <source>
        <strain evidence="2 3">La2-4</strain>
    </source>
</reference>
<dbReference type="AlphaFoldDB" id="A0A2R5FDR1"/>
<organism evidence="2 3">
    <name type="scientific">Novimethylophilus kurashikiensis</name>
    <dbReference type="NCBI Taxonomy" id="1825523"/>
    <lineage>
        <taxon>Bacteria</taxon>
        <taxon>Pseudomonadati</taxon>
        <taxon>Pseudomonadota</taxon>
        <taxon>Betaproteobacteria</taxon>
        <taxon>Nitrosomonadales</taxon>
        <taxon>Methylophilaceae</taxon>
        <taxon>Novimethylophilus</taxon>
    </lineage>
</organism>
<evidence type="ECO:0000313" key="2">
    <source>
        <dbReference type="EMBL" id="GBG16045.1"/>
    </source>
</evidence>
<evidence type="ECO:0000256" key="1">
    <source>
        <dbReference type="SAM" id="SignalP"/>
    </source>
</evidence>
<gene>
    <name evidence="2" type="ORF">NMK_3670</name>
</gene>
<accession>A0A2R5FDR1</accession>
<name>A0A2R5FDR1_9PROT</name>
<sequence length="719" mass="71460">MNTSRKYTAIALAIAQLLAGITAAQADTTSDAIRRNSQYASVQQAVYQLVAESYDVDNDATIEAPAMKLGTGLGTSDGGVIPDTSSAPKTDGFGGTLGYCVWDNGTLTSSTGRLAGTTAAGAVSLAVISYGLDNVFQTTCADLAQGIVRGDDYAFWMTTNQVTTGASSSTSTYWGAPASSYAALSGLAAGSLHDGEVRITTDTNRMYRWNAGLQQWTSLGAGGGSQNWLDNGAYDVTMANANGRVAIGQTTLGAEKLTINSGASATALGLSGSGSTTGINIYNTAGSSVNTFLGYDNTNSKMLINIANGSFAIKTGGSERFNLGTDGTVTVNGAVFLDANKNLTANGGSFSGVVNAGGGLQVAGTTVIDTGRNLNNINNVIAAGNATVTGYANVGSLQIGGATAIDGSRNGTLATLVTSGGITANGGINTSSLTATGQIVAPVGSSSSPAYTFTGSATTGLYSPSANTLGLVAGGSQVLSATSSGVVLPVGLNVSGGNLVLSSANTSGTLAARPVAGVANRVYVTTDTNEIYRDTGAAWVRIGAATLANLGDMSISGPTGGQTLVYNGSTNKWVNASISAGTGTTVTLGDGAISIGLANTGVTAGSYGSATAAPTFTVDATGRMTAAGSVTITPAWTSITGKPTTVSGYGITDSGVVNYAVNMNQNVRTTDSVTFNSVTAASFTSTGPITLAAIATNGGACTNQGAIARDAAGGVYYCW</sequence>
<keyword evidence="1" id="KW-0732">Signal</keyword>
<evidence type="ECO:0000313" key="3">
    <source>
        <dbReference type="Proteomes" id="UP000245081"/>
    </source>
</evidence>
<keyword evidence="3" id="KW-1185">Reference proteome</keyword>
<dbReference type="RefSeq" id="WP_109017186.1">
    <property type="nucleotide sequence ID" value="NZ_BDOQ01000029.1"/>
</dbReference>
<comment type="caution">
    <text evidence="2">The sequence shown here is derived from an EMBL/GenBank/DDBJ whole genome shotgun (WGS) entry which is preliminary data.</text>
</comment>
<dbReference type="EMBL" id="BDOQ01000029">
    <property type="protein sequence ID" value="GBG16045.1"/>
    <property type="molecule type" value="Genomic_DNA"/>
</dbReference>
<protein>
    <submittedName>
        <fullName evidence="2">Dihydroorotase</fullName>
    </submittedName>
</protein>
<feature type="signal peptide" evidence="1">
    <location>
        <begin position="1"/>
        <end position="26"/>
    </location>
</feature>